<dbReference type="AlphaFoldDB" id="E6WZ39"/>
<keyword evidence="2" id="KW-1185">Reference proteome</keyword>
<dbReference type="HOGENOM" id="CLU_2494755_0_0_7"/>
<dbReference type="Proteomes" id="UP000008633">
    <property type="component" value="Chromosome"/>
</dbReference>
<reference evidence="2" key="2">
    <citation type="submission" date="2011-01" db="EMBL/GenBank/DDBJ databases">
        <title>The complete genome of Nitratifractor salsuginis DSM 16511.</title>
        <authorList>
            <consortium name="US DOE Joint Genome Institute (JGI-PGF)"/>
            <person name="Lucas S."/>
            <person name="Copeland A."/>
            <person name="Lapidus A."/>
            <person name="Bruce D."/>
            <person name="Goodwin L."/>
            <person name="Pitluck S."/>
            <person name="Kyrpides N."/>
            <person name="Mavromatis K."/>
            <person name="Ivanova N."/>
            <person name="Mikhailova N."/>
            <person name="Zeytun A."/>
            <person name="Detter J.C."/>
            <person name="Tapia R."/>
            <person name="Han C."/>
            <person name="Land M."/>
            <person name="Hauser L."/>
            <person name="Markowitz V."/>
            <person name="Cheng J.-F."/>
            <person name="Hugenholtz P."/>
            <person name="Woyke T."/>
            <person name="Wu D."/>
            <person name="Tindall B."/>
            <person name="Schuetze A."/>
            <person name="Brambilla E."/>
            <person name="Klenk H.-P."/>
            <person name="Eisen J.A."/>
        </authorList>
    </citation>
    <scope>NUCLEOTIDE SEQUENCE [LARGE SCALE GENOMIC DNA]</scope>
    <source>
        <strain evidence="2">DSM 16511 / JCM 12458 / E9I37-1</strain>
    </source>
</reference>
<evidence type="ECO:0000313" key="2">
    <source>
        <dbReference type="Proteomes" id="UP000008633"/>
    </source>
</evidence>
<sequence length="86" mass="9402">MNNSKNNGNEVAVLLRHDVLNEIEKAVFSIDGMAKAIRRLAGDGEGLDDEMSLALQHLAEAVEEKAKVIQSLTIDEKAEFVNVPQV</sequence>
<dbReference type="KEGG" id="nsa:Nitsa_0217"/>
<reference evidence="1 2" key="1">
    <citation type="journal article" date="2011" name="Stand. Genomic Sci.">
        <title>Complete genome sequence of Nitratifractor salsuginis type strain (E9I37-1).</title>
        <authorList>
            <person name="Anderson I."/>
            <person name="Sikorski J."/>
            <person name="Zeytun A."/>
            <person name="Nolan M."/>
            <person name="Lapidus A."/>
            <person name="Lucas S."/>
            <person name="Hammon N."/>
            <person name="Deshpande S."/>
            <person name="Cheng J.F."/>
            <person name="Tapia R."/>
            <person name="Han C."/>
            <person name="Goodwin L."/>
            <person name="Pitluck S."/>
            <person name="Liolios K."/>
            <person name="Pagani I."/>
            <person name="Ivanova N."/>
            <person name="Huntemann M."/>
            <person name="Mavromatis K."/>
            <person name="Ovchinikova G."/>
            <person name="Pati A."/>
            <person name="Chen A."/>
            <person name="Palaniappan K."/>
            <person name="Land M."/>
            <person name="Hauser L."/>
            <person name="Brambilla E.M."/>
            <person name="Ngatchou-Djao O.D."/>
            <person name="Rohde M."/>
            <person name="Tindall B.J."/>
            <person name="Goker M."/>
            <person name="Detter J.C."/>
            <person name="Woyke T."/>
            <person name="Bristow J."/>
            <person name="Eisen J.A."/>
            <person name="Markowitz V."/>
            <person name="Hugenholtz P."/>
            <person name="Klenk H.P."/>
            <person name="Kyrpides N.C."/>
        </authorList>
    </citation>
    <scope>NUCLEOTIDE SEQUENCE [LARGE SCALE GENOMIC DNA]</scope>
    <source>
        <strain evidence="2">DSM 16511 / JCM 12458 / E9I37-1</strain>
    </source>
</reference>
<accession>E6WZ39</accession>
<dbReference type="EMBL" id="CP002452">
    <property type="protein sequence ID" value="ADV45489.1"/>
    <property type="molecule type" value="Genomic_DNA"/>
</dbReference>
<name>E6WZ39_NITSE</name>
<proteinExistence type="predicted"/>
<dbReference type="RefSeq" id="WP_013553186.1">
    <property type="nucleotide sequence ID" value="NC_014935.1"/>
</dbReference>
<gene>
    <name evidence="1" type="ordered locus">Nitsa_0217</name>
</gene>
<evidence type="ECO:0000313" key="1">
    <source>
        <dbReference type="EMBL" id="ADV45489.1"/>
    </source>
</evidence>
<protein>
    <submittedName>
        <fullName evidence="1">Uncharacterized protein</fullName>
    </submittedName>
</protein>
<organism evidence="1 2">
    <name type="scientific">Nitratifractor salsuginis (strain DSM 16511 / JCM 12458 / E9I37-1)</name>
    <dbReference type="NCBI Taxonomy" id="749222"/>
    <lineage>
        <taxon>Bacteria</taxon>
        <taxon>Pseudomonadati</taxon>
        <taxon>Campylobacterota</taxon>
        <taxon>Epsilonproteobacteria</taxon>
        <taxon>Campylobacterales</taxon>
        <taxon>Sulfurovaceae</taxon>
        <taxon>Nitratifractor</taxon>
    </lineage>
</organism>